<feature type="compositionally biased region" description="Basic and acidic residues" evidence="1">
    <location>
        <begin position="731"/>
        <end position="751"/>
    </location>
</feature>
<evidence type="ECO:0000313" key="3">
    <source>
        <dbReference type="EMBL" id="KAG0492523.1"/>
    </source>
</evidence>
<feature type="compositionally biased region" description="Low complexity" evidence="1">
    <location>
        <begin position="588"/>
        <end position="597"/>
    </location>
</feature>
<feature type="compositionally biased region" description="Polar residues" evidence="1">
    <location>
        <begin position="827"/>
        <end position="836"/>
    </location>
</feature>
<accession>A0A835RL55</accession>
<keyword evidence="4" id="KW-1185">Reference proteome</keyword>
<feature type="region of interest" description="Disordered" evidence="1">
    <location>
        <begin position="419"/>
        <end position="440"/>
    </location>
</feature>
<evidence type="ECO:0000256" key="2">
    <source>
        <dbReference type="SAM" id="Phobius"/>
    </source>
</evidence>
<dbReference type="AlphaFoldDB" id="A0A835RL55"/>
<feature type="region of interest" description="Disordered" evidence="1">
    <location>
        <begin position="645"/>
        <end position="667"/>
    </location>
</feature>
<comment type="caution">
    <text evidence="3">The sequence shown here is derived from an EMBL/GenBank/DDBJ whole genome shotgun (WGS) entry which is preliminary data.</text>
</comment>
<reference evidence="3 4" key="1">
    <citation type="journal article" date="2020" name="Nat. Food">
        <title>A phased Vanilla planifolia genome enables genetic improvement of flavour and production.</title>
        <authorList>
            <person name="Hasing T."/>
            <person name="Tang H."/>
            <person name="Brym M."/>
            <person name="Khazi F."/>
            <person name="Huang T."/>
            <person name="Chambers A.H."/>
        </authorList>
    </citation>
    <scope>NUCLEOTIDE SEQUENCE [LARGE SCALE GENOMIC DNA]</scope>
    <source>
        <tissue evidence="3">Leaf</tissue>
    </source>
</reference>
<evidence type="ECO:0000313" key="4">
    <source>
        <dbReference type="Proteomes" id="UP000636800"/>
    </source>
</evidence>
<feature type="region of interest" description="Disordered" evidence="1">
    <location>
        <begin position="486"/>
        <end position="613"/>
    </location>
</feature>
<feature type="region of interest" description="Disordered" evidence="1">
    <location>
        <begin position="201"/>
        <end position="231"/>
    </location>
</feature>
<feature type="region of interest" description="Disordered" evidence="1">
    <location>
        <begin position="249"/>
        <end position="327"/>
    </location>
</feature>
<sequence length="858" mass="93945">MTIKAIRKGILLFVKSSWISARRHPLVIGLMLFMLILYQYFPSLFAFIVYSSPVIGCTGLLLGAILIYGEPAALEAEDVKSGEVSVGVGSVFGDVVKTGERFISEINIKNRGMSVKNEGPCIRMHDEVDGKDNSISAAASSSRNGDKNFQGEKTVTCQLDAHDLEFVEKKVFSVEKQTECPLQIGEGLKLEIKKASESQFESSLGSPWQQINSHDISSGSESDQEYSLSPSETMSDIIPIIDELHPLLESDNPQTSYRSVDTSDAVSRASSPDNDSDGGSLEGETENQVDEEDEEPHEEKDNNDDVMKWTADDQKNLMDLGSSELERNQRLENLIAKRRARKLQRFQTDKNLIDLDNEPLPFMEEISRPHVQLPAISVPRHNPFDAPYDSEKSMGLPPIPGSAPSVLLPRMNPFDIPYNLDENSSLNAESSRPYDVTASQKDLLLGRNERLQSGAAPLEVSQEDHEIKLKPFFVAENMSGTSFVSFERQLSEKSDSKESSTSESDSNSSVGNADQDLPEKVHELKLSVNHDVELVEQESESSEEDGSFDLEQELNAADTAEVGSEDEVGSSSALSSAANLEAIEESYDGSGSSYGSEGIKKHHESGIHVETINPTYTEGDYVTRSAQPSPSVVEPGITTKVVEGTEDSHVADPVYDSSPSSKSVGHVPSLDEAFLSESKGKEGFNTQSTSEMQADLHKADTTLLEGSFVQVSGNVNDVQQARYIDEEESDKESNGEKLKVSDGLSDDAHPEVNKVSDSILTNLPVEELKTIDGIQSSQQKSTSATVAHTQLNSTTNQYLVKKLTTEFDTDTVSSSVQFSEKLKIENSELSQIPETSSPHKTDPIQQANVESIESFMLQ</sequence>
<feature type="compositionally biased region" description="Acidic residues" evidence="1">
    <location>
        <begin position="534"/>
        <end position="552"/>
    </location>
</feature>
<feature type="compositionally biased region" description="Polar residues" evidence="1">
    <location>
        <begin position="251"/>
        <end position="273"/>
    </location>
</feature>
<feature type="compositionally biased region" description="Polar residues" evidence="1">
    <location>
        <begin position="421"/>
        <end position="430"/>
    </location>
</feature>
<feature type="compositionally biased region" description="Acidic residues" evidence="1">
    <location>
        <begin position="283"/>
        <end position="296"/>
    </location>
</feature>
<gene>
    <name evidence="3" type="ORF">HPP92_005921</name>
</gene>
<dbReference type="EMBL" id="JADCNL010000002">
    <property type="protein sequence ID" value="KAG0492523.1"/>
    <property type="molecule type" value="Genomic_DNA"/>
</dbReference>
<feature type="compositionally biased region" description="Polar residues" evidence="1">
    <location>
        <begin position="843"/>
        <end position="858"/>
    </location>
</feature>
<protein>
    <submittedName>
        <fullName evidence="3">Uncharacterized protein</fullName>
    </submittedName>
</protein>
<name>A0A835RL55_VANPL</name>
<organism evidence="3 4">
    <name type="scientific">Vanilla planifolia</name>
    <name type="common">Vanilla</name>
    <dbReference type="NCBI Taxonomy" id="51239"/>
    <lineage>
        <taxon>Eukaryota</taxon>
        <taxon>Viridiplantae</taxon>
        <taxon>Streptophyta</taxon>
        <taxon>Embryophyta</taxon>
        <taxon>Tracheophyta</taxon>
        <taxon>Spermatophyta</taxon>
        <taxon>Magnoliopsida</taxon>
        <taxon>Liliopsida</taxon>
        <taxon>Asparagales</taxon>
        <taxon>Orchidaceae</taxon>
        <taxon>Vanilloideae</taxon>
        <taxon>Vanilleae</taxon>
        <taxon>Vanilla</taxon>
    </lineage>
</organism>
<feature type="compositionally biased region" description="Low complexity" evidence="1">
    <location>
        <begin position="569"/>
        <end position="581"/>
    </location>
</feature>
<feature type="compositionally biased region" description="Basic and acidic residues" evidence="1">
    <location>
        <begin position="489"/>
        <end position="500"/>
    </location>
</feature>
<evidence type="ECO:0000256" key="1">
    <source>
        <dbReference type="SAM" id="MobiDB-lite"/>
    </source>
</evidence>
<dbReference type="PANTHER" id="PTHR33870:SF4">
    <property type="entry name" value="CARDIOMYOPATHY-ASSOCIATED PROTEIN"/>
    <property type="match status" value="1"/>
</dbReference>
<feature type="compositionally biased region" description="Basic and acidic residues" evidence="1">
    <location>
        <begin position="297"/>
        <end position="316"/>
    </location>
</feature>
<feature type="region of interest" description="Disordered" evidence="1">
    <location>
        <begin position="724"/>
        <end position="751"/>
    </location>
</feature>
<dbReference type="PANTHER" id="PTHR33870">
    <property type="entry name" value="CARDIOMYOPATHY-ASSOCIATED PROTEIN"/>
    <property type="match status" value="1"/>
</dbReference>
<feature type="transmembrane region" description="Helical" evidence="2">
    <location>
        <begin position="21"/>
        <end position="41"/>
    </location>
</feature>
<feature type="region of interest" description="Disordered" evidence="1">
    <location>
        <begin position="826"/>
        <end position="858"/>
    </location>
</feature>
<dbReference type="Proteomes" id="UP000636800">
    <property type="component" value="Chromosome 2"/>
</dbReference>
<feature type="compositionally biased region" description="Basic and acidic residues" evidence="1">
    <location>
        <begin position="517"/>
        <end position="533"/>
    </location>
</feature>
<keyword evidence="2" id="KW-0472">Membrane</keyword>
<keyword evidence="2" id="KW-0812">Transmembrane</keyword>
<proteinExistence type="predicted"/>
<keyword evidence="2" id="KW-1133">Transmembrane helix</keyword>
<dbReference type="OrthoDB" id="2603at2759"/>